<dbReference type="InterPro" id="IPR044855">
    <property type="entry name" value="CoA-Trfase_III_dom3_sf"/>
</dbReference>
<keyword evidence="3" id="KW-1185">Reference proteome</keyword>
<dbReference type="Pfam" id="PF02515">
    <property type="entry name" value="CoA_transf_3"/>
    <property type="match status" value="1"/>
</dbReference>
<dbReference type="GO" id="GO:0005739">
    <property type="term" value="C:mitochondrion"/>
    <property type="evidence" value="ECO:0007669"/>
    <property type="project" value="TreeGrafter"/>
</dbReference>
<protein>
    <submittedName>
        <fullName evidence="4">Alpha-methylacyl-CoA racemase isoform X1</fullName>
    </submittedName>
</protein>
<dbReference type="Proteomes" id="UP000829999">
    <property type="component" value="Chromosome 1"/>
</dbReference>
<dbReference type="RefSeq" id="XP_035445883.1">
    <property type="nucleotide sequence ID" value="XM_035589990.2"/>
</dbReference>
<dbReference type="PANTHER" id="PTHR48228">
    <property type="entry name" value="SUCCINYL-COA--D-CITRAMALATE COA-TRANSFERASE"/>
    <property type="match status" value="1"/>
</dbReference>
<proteinExistence type="inferred from homology"/>
<dbReference type="SUPFAM" id="SSF89796">
    <property type="entry name" value="CoA-transferase family III (CaiB/BaiF)"/>
    <property type="match status" value="1"/>
</dbReference>
<comment type="similarity">
    <text evidence="1">Belongs to the CoA-transferase III family.</text>
</comment>
<dbReference type="PANTHER" id="PTHR48228:SF5">
    <property type="entry name" value="ALPHA-METHYLACYL-COA RACEMASE"/>
    <property type="match status" value="1"/>
</dbReference>
<evidence type="ECO:0000313" key="3">
    <source>
        <dbReference type="Proteomes" id="UP000829999"/>
    </source>
</evidence>
<organism evidence="3 4">
    <name type="scientific">Spodoptera frugiperda</name>
    <name type="common">Fall armyworm</name>
    <dbReference type="NCBI Taxonomy" id="7108"/>
    <lineage>
        <taxon>Eukaryota</taxon>
        <taxon>Metazoa</taxon>
        <taxon>Ecdysozoa</taxon>
        <taxon>Arthropoda</taxon>
        <taxon>Hexapoda</taxon>
        <taxon>Insecta</taxon>
        <taxon>Pterygota</taxon>
        <taxon>Neoptera</taxon>
        <taxon>Endopterygota</taxon>
        <taxon>Lepidoptera</taxon>
        <taxon>Glossata</taxon>
        <taxon>Ditrysia</taxon>
        <taxon>Noctuoidea</taxon>
        <taxon>Noctuidae</taxon>
        <taxon>Amphipyrinae</taxon>
        <taxon>Spodoptera</taxon>
    </lineage>
</organism>
<accession>A0A9R0DA64</accession>
<dbReference type="GO" id="GO:0008206">
    <property type="term" value="P:bile acid metabolic process"/>
    <property type="evidence" value="ECO:0007669"/>
    <property type="project" value="TreeGrafter"/>
</dbReference>
<reference evidence="4" key="1">
    <citation type="submission" date="2025-08" db="UniProtKB">
        <authorList>
            <consortium name="RefSeq"/>
        </authorList>
    </citation>
    <scope>IDENTIFICATION</scope>
    <source>
        <tissue evidence="4">Whole larval tissue</tissue>
    </source>
</reference>
<dbReference type="AlphaFoldDB" id="A0A9R0DA64"/>
<sequence>MVMVLFQKMALKGVKVVEMMGLAPGPLCGSLLADFGANVTVVQKINPSPFDVLSNGKRMLSVNLKTQEGVNVVKKLCSSSDVLLDTFRPGVMEKLGLGPEALMKENPRLIYARLTGYGQNGFYKNKAGHDINYVAMSGILSLLSKNKQPPTPPLNLLSDFAGGSVLCAMGIVLALFERTKSNKGQIIDTSMTEGAAYVGKWLFKSRDLPIWSGEPGSNVLDGGYAFYQTYKTKDGKFMAVGALEPQFYSELLKGLQLSEEEFIQGDNNEYCKEKFQEVFLKKTQEEWCKIFDQLDACVTPVLNIDEVNEHKFRASDTSFHRDENDKIVPEPVPKLSRTPGISSGRKPLPMPGQHTIDILHELGYTNAEIEKLIENDHIYAIRKSNL</sequence>
<name>A0A9R0DA64_SPOFR</name>
<dbReference type="InterPro" id="IPR023606">
    <property type="entry name" value="CoA-Trfase_III_dom_1_sf"/>
</dbReference>
<dbReference type="OrthoDB" id="16747at2759"/>
<dbReference type="GeneID" id="118273170"/>
<dbReference type="Gene3D" id="3.40.50.10540">
    <property type="entry name" value="Crotonobetainyl-coa:carnitine coa-transferase, domain 1"/>
    <property type="match status" value="1"/>
</dbReference>
<dbReference type="CTD" id="23600"/>
<dbReference type="GO" id="GO:0008111">
    <property type="term" value="F:alpha-methylacyl-CoA racemase activity"/>
    <property type="evidence" value="ECO:0007669"/>
    <property type="project" value="TreeGrafter"/>
</dbReference>
<evidence type="ECO:0000256" key="1">
    <source>
        <dbReference type="ARBA" id="ARBA00008383"/>
    </source>
</evidence>
<feature type="region of interest" description="Disordered" evidence="2">
    <location>
        <begin position="322"/>
        <end position="349"/>
    </location>
</feature>
<gene>
    <name evidence="4" type="primary">LOC118273170</name>
</gene>
<dbReference type="Gene3D" id="3.30.1540.10">
    <property type="entry name" value="formyl-coa transferase, domain 3"/>
    <property type="match status" value="1"/>
</dbReference>
<evidence type="ECO:0000256" key="2">
    <source>
        <dbReference type="SAM" id="MobiDB-lite"/>
    </source>
</evidence>
<dbReference type="InterPro" id="IPR003673">
    <property type="entry name" value="CoA-Trfase_fam_III"/>
</dbReference>
<dbReference type="InterPro" id="IPR050509">
    <property type="entry name" value="CoA-transferase_III"/>
</dbReference>
<evidence type="ECO:0000313" key="4">
    <source>
        <dbReference type="RefSeq" id="XP_035445883.1"/>
    </source>
</evidence>